<dbReference type="GeneID" id="22895067"/>
<evidence type="ECO:0000313" key="2">
    <source>
        <dbReference type="EMBL" id="EGX47208.1"/>
    </source>
</evidence>
<proteinExistence type="predicted"/>
<dbReference type="Proteomes" id="UP000008784">
    <property type="component" value="Unassembled WGS sequence"/>
</dbReference>
<feature type="compositionally biased region" description="Polar residues" evidence="1">
    <location>
        <begin position="286"/>
        <end position="302"/>
    </location>
</feature>
<evidence type="ECO:0000256" key="1">
    <source>
        <dbReference type="SAM" id="MobiDB-lite"/>
    </source>
</evidence>
<gene>
    <name evidence="2" type="ORF">AOL_s00091g29</name>
</gene>
<protein>
    <submittedName>
        <fullName evidence="2">Uncharacterized protein</fullName>
    </submittedName>
</protein>
<reference evidence="2 3" key="1">
    <citation type="journal article" date="2011" name="PLoS Pathog.">
        <title>Genomic and proteomic analyses of the fungus Arthrobotrys oligospora provide insights into nematode-trap formation.</title>
        <authorList>
            <person name="Yang J."/>
            <person name="Wang L."/>
            <person name="Ji X."/>
            <person name="Feng Y."/>
            <person name="Li X."/>
            <person name="Zou C."/>
            <person name="Xu J."/>
            <person name="Ren Y."/>
            <person name="Mi Q."/>
            <person name="Wu J."/>
            <person name="Liu S."/>
            <person name="Liu Y."/>
            <person name="Huang X."/>
            <person name="Wang H."/>
            <person name="Niu X."/>
            <person name="Li J."/>
            <person name="Liang L."/>
            <person name="Luo Y."/>
            <person name="Ji K."/>
            <person name="Zhou W."/>
            <person name="Yu Z."/>
            <person name="Li G."/>
            <person name="Liu Y."/>
            <person name="Li L."/>
            <person name="Qiao M."/>
            <person name="Feng L."/>
            <person name="Zhang K.-Q."/>
        </authorList>
    </citation>
    <scope>NUCLEOTIDE SEQUENCE [LARGE SCALE GENOMIC DNA]</scope>
    <source>
        <strain evidence="3">ATCC 24927 / CBS 115.81 / DSM 1491</strain>
    </source>
</reference>
<comment type="caution">
    <text evidence="2">The sequence shown here is derived from an EMBL/GenBank/DDBJ whole genome shotgun (WGS) entry which is preliminary data.</text>
</comment>
<dbReference type="AlphaFoldDB" id="G1XHX7"/>
<keyword evidence="3" id="KW-1185">Reference proteome</keyword>
<accession>G1XHX7</accession>
<dbReference type="RefSeq" id="XP_011124089.1">
    <property type="nucleotide sequence ID" value="XM_011125787.1"/>
</dbReference>
<dbReference type="InParanoid" id="G1XHX7"/>
<sequence length="319" mass="36555">MSTSDRKTKTTDNLNYILARRTFADVWLALSVDLHLTIKHVAAAGKRIFAQLSQKFGGNWLTEPIDLIWARGLCNAYNIPLKSSVNLRPDQISTEKLPCFQPTEEEISELRRFLADFLSESIDNYSITSQKYDDAHMQRFGIEKATITIKNFLMADTYYPRKFGLLKIFNPGDHVSCFEFIFQLAIHNPFIHSRNPPFLNILRELPPKHSIEGRLLEHPQAPSIWQTHTRVAKELTIPIDTMQPEPLISRNISESPRSGQSTDHFKTYLQRCTGVAAKIRKRDPRQSVNPRKTKRLASQSILQPRGVRSKLATAFTPQD</sequence>
<dbReference type="HOGENOM" id="CLU_871456_0_0_1"/>
<organism evidence="2 3">
    <name type="scientific">Arthrobotrys oligospora (strain ATCC 24927 / CBS 115.81 / DSM 1491)</name>
    <name type="common">Nematode-trapping fungus</name>
    <name type="synonym">Didymozoophaga oligospora</name>
    <dbReference type="NCBI Taxonomy" id="756982"/>
    <lineage>
        <taxon>Eukaryota</taxon>
        <taxon>Fungi</taxon>
        <taxon>Dikarya</taxon>
        <taxon>Ascomycota</taxon>
        <taxon>Pezizomycotina</taxon>
        <taxon>Orbiliomycetes</taxon>
        <taxon>Orbiliales</taxon>
        <taxon>Orbiliaceae</taxon>
        <taxon>Orbilia</taxon>
        <taxon>Orbilia oligospora</taxon>
    </lineage>
</organism>
<name>G1XHX7_ARTOA</name>
<dbReference type="EMBL" id="ADOT01000165">
    <property type="protein sequence ID" value="EGX47208.1"/>
    <property type="molecule type" value="Genomic_DNA"/>
</dbReference>
<evidence type="ECO:0000313" key="3">
    <source>
        <dbReference type="Proteomes" id="UP000008784"/>
    </source>
</evidence>
<feature type="region of interest" description="Disordered" evidence="1">
    <location>
        <begin position="279"/>
        <end position="319"/>
    </location>
</feature>